<keyword evidence="3 6" id="KW-0812">Transmembrane</keyword>
<feature type="transmembrane region" description="Helical" evidence="6">
    <location>
        <begin position="111"/>
        <end position="136"/>
    </location>
</feature>
<dbReference type="EMBL" id="SMGG01000003">
    <property type="protein sequence ID" value="TCK62159.1"/>
    <property type="molecule type" value="Genomic_DNA"/>
</dbReference>
<keyword evidence="4 6" id="KW-1133">Transmembrane helix</keyword>
<comment type="subcellular location">
    <subcellularLocation>
        <location evidence="1">Cell membrane</location>
        <topology evidence="1">Multi-pass membrane protein</topology>
    </subcellularLocation>
</comment>
<gene>
    <name evidence="7" type="ORF">C8D98_0673</name>
</gene>
<feature type="transmembrane region" description="Helical" evidence="6">
    <location>
        <begin position="71"/>
        <end position="91"/>
    </location>
</feature>
<feature type="transmembrane region" description="Helical" evidence="6">
    <location>
        <begin position="175"/>
        <end position="195"/>
    </location>
</feature>
<keyword evidence="8" id="KW-1185">Reference proteome</keyword>
<accession>A0A4R1KFS0</accession>
<evidence type="ECO:0000313" key="7">
    <source>
        <dbReference type="EMBL" id="TCK62159.1"/>
    </source>
</evidence>
<dbReference type="GO" id="GO:0005886">
    <property type="term" value="C:plasma membrane"/>
    <property type="evidence" value="ECO:0007669"/>
    <property type="project" value="UniProtKB-SubCell"/>
</dbReference>
<dbReference type="Proteomes" id="UP000294614">
    <property type="component" value="Unassembled WGS sequence"/>
</dbReference>
<dbReference type="InterPro" id="IPR001123">
    <property type="entry name" value="LeuE-type"/>
</dbReference>
<dbReference type="RefSeq" id="WP_132872006.1">
    <property type="nucleotide sequence ID" value="NZ_SMGG01000003.1"/>
</dbReference>
<dbReference type="AlphaFoldDB" id="A0A4R1KFS0"/>
<feature type="transmembrane region" description="Helical" evidence="6">
    <location>
        <begin position="6"/>
        <end position="26"/>
    </location>
</feature>
<dbReference type="GO" id="GO:0033228">
    <property type="term" value="P:cysteine export across plasma membrane"/>
    <property type="evidence" value="ECO:0007669"/>
    <property type="project" value="TreeGrafter"/>
</dbReference>
<protein>
    <submittedName>
        <fullName evidence="7">Threonine/homoserine/homoserine lactone efflux protein</fullName>
    </submittedName>
</protein>
<organism evidence="7 8">
    <name type="scientific">Seleniivibrio woodruffii</name>
    <dbReference type="NCBI Taxonomy" id="1078050"/>
    <lineage>
        <taxon>Bacteria</taxon>
        <taxon>Pseudomonadati</taxon>
        <taxon>Deferribacterota</taxon>
        <taxon>Deferribacteres</taxon>
        <taxon>Deferribacterales</taxon>
        <taxon>Geovibrionaceae</taxon>
        <taxon>Seleniivibrio</taxon>
    </lineage>
</organism>
<proteinExistence type="predicted"/>
<dbReference type="OrthoDB" id="198428at2"/>
<dbReference type="PANTHER" id="PTHR30086:SF20">
    <property type="entry name" value="ARGININE EXPORTER PROTEIN ARGO-RELATED"/>
    <property type="match status" value="1"/>
</dbReference>
<feature type="transmembrane region" description="Helical" evidence="6">
    <location>
        <begin position="142"/>
        <end position="163"/>
    </location>
</feature>
<keyword evidence="5 6" id="KW-0472">Membrane</keyword>
<evidence type="ECO:0000256" key="5">
    <source>
        <dbReference type="ARBA" id="ARBA00023136"/>
    </source>
</evidence>
<evidence type="ECO:0000256" key="4">
    <source>
        <dbReference type="ARBA" id="ARBA00022989"/>
    </source>
</evidence>
<evidence type="ECO:0000256" key="2">
    <source>
        <dbReference type="ARBA" id="ARBA00022475"/>
    </source>
</evidence>
<keyword evidence="2" id="KW-1003">Cell membrane</keyword>
<evidence type="ECO:0000256" key="1">
    <source>
        <dbReference type="ARBA" id="ARBA00004651"/>
    </source>
</evidence>
<name>A0A4R1KFS0_9BACT</name>
<dbReference type="PANTHER" id="PTHR30086">
    <property type="entry name" value="ARGININE EXPORTER PROTEIN ARGO"/>
    <property type="match status" value="1"/>
</dbReference>
<reference evidence="7 8" key="1">
    <citation type="submission" date="2019-03" db="EMBL/GenBank/DDBJ databases">
        <title>Genomic Encyclopedia of Type Strains, Phase IV (KMG-IV): sequencing the most valuable type-strain genomes for metagenomic binning, comparative biology and taxonomic classification.</title>
        <authorList>
            <person name="Goeker M."/>
        </authorList>
    </citation>
    <scope>NUCLEOTIDE SEQUENCE [LARGE SCALE GENOMIC DNA]</scope>
    <source>
        <strain evidence="7 8">DSM 24984</strain>
    </source>
</reference>
<dbReference type="GO" id="GO:0015171">
    <property type="term" value="F:amino acid transmembrane transporter activity"/>
    <property type="evidence" value="ECO:0007669"/>
    <property type="project" value="TreeGrafter"/>
</dbReference>
<sequence>MPSAVLLSFLLYVAISTFTPGPNNLISMNTARMHGFSVTFRLIAGISSGFFTVIVLSALLSAGMMGASENYLVFMKYTGAAYIVWLAWIVFKEKPEESLPRRKAPTFLTGFLLQFMNVKGLLYGLTVVSGFILPYYDSAVSIILFALLLAFISAMSTFSWGLAGSFFKRFLNKHYKIANAVMAILLLECAFSLLFTKF</sequence>
<evidence type="ECO:0000256" key="3">
    <source>
        <dbReference type="ARBA" id="ARBA00022692"/>
    </source>
</evidence>
<feature type="transmembrane region" description="Helical" evidence="6">
    <location>
        <begin position="38"/>
        <end position="59"/>
    </location>
</feature>
<dbReference type="Pfam" id="PF01810">
    <property type="entry name" value="LysE"/>
    <property type="match status" value="1"/>
</dbReference>
<comment type="caution">
    <text evidence="7">The sequence shown here is derived from an EMBL/GenBank/DDBJ whole genome shotgun (WGS) entry which is preliminary data.</text>
</comment>
<evidence type="ECO:0000313" key="8">
    <source>
        <dbReference type="Proteomes" id="UP000294614"/>
    </source>
</evidence>
<evidence type="ECO:0000256" key="6">
    <source>
        <dbReference type="SAM" id="Phobius"/>
    </source>
</evidence>